<feature type="region of interest" description="Disordered" evidence="1">
    <location>
        <begin position="33"/>
        <end position="52"/>
    </location>
</feature>
<protein>
    <submittedName>
        <fullName evidence="2">Uncharacterized protein</fullName>
    </submittedName>
</protein>
<proteinExistence type="predicted"/>
<gene>
    <name evidence="2" type="ORF">AVEN_12905_1</name>
</gene>
<keyword evidence="3" id="KW-1185">Reference proteome</keyword>
<organism evidence="2 3">
    <name type="scientific">Araneus ventricosus</name>
    <name type="common">Orbweaver spider</name>
    <name type="synonym">Epeira ventricosa</name>
    <dbReference type="NCBI Taxonomy" id="182803"/>
    <lineage>
        <taxon>Eukaryota</taxon>
        <taxon>Metazoa</taxon>
        <taxon>Ecdysozoa</taxon>
        <taxon>Arthropoda</taxon>
        <taxon>Chelicerata</taxon>
        <taxon>Arachnida</taxon>
        <taxon>Araneae</taxon>
        <taxon>Araneomorphae</taxon>
        <taxon>Entelegynae</taxon>
        <taxon>Araneoidea</taxon>
        <taxon>Araneidae</taxon>
        <taxon>Araneus</taxon>
    </lineage>
</organism>
<evidence type="ECO:0000313" key="3">
    <source>
        <dbReference type="Proteomes" id="UP000499080"/>
    </source>
</evidence>
<accession>A0A4Y2N6Z4</accession>
<dbReference type="Proteomes" id="UP000499080">
    <property type="component" value="Unassembled WGS sequence"/>
</dbReference>
<evidence type="ECO:0000313" key="2">
    <source>
        <dbReference type="EMBL" id="GBN35208.1"/>
    </source>
</evidence>
<comment type="caution">
    <text evidence="2">The sequence shown here is derived from an EMBL/GenBank/DDBJ whole genome shotgun (WGS) entry which is preliminary data.</text>
</comment>
<dbReference type="AlphaFoldDB" id="A0A4Y2N6Z4"/>
<name>A0A4Y2N6Z4_ARAVE</name>
<reference evidence="2 3" key="1">
    <citation type="journal article" date="2019" name="Sci. Rep.">
        <title>Orb-weaving spider Araneus ventricosus genome elucidates the spidroin gene catalogue.</title>
        <authorList>
            <person name="Kono N."/>
            <person name="Nakamura H."/>
            <person name="Ohtoshi R."/>
            <person name="Moran D.A.P."/>
            <person name="Shinohara A."/>
            <person name="Yoshida Y."/>
            <person name="Fujiwara M."/>
            <person name="Mori M."/>
            <person name="Tomita M."/>
            <person name="Arakawa K."/>
        </authorList>
    </citation>
    <scope>NUCLEOTIDE SEQUENCE [LARGE SCALE GENOMIC DNA]</scope>
</reference>
<sequence length="103" mass="11822">MALRLNPQRHRLVYRVRHEEKLPMQPLFNYSVGRASPSKLPSNPSKHMESRNEGREAISLSLYISYLAEICFVALSMPPVSYVSPQEPNRVSLSLPFSFARTF</sequence>
<dbReference type="EMBL" id="BGPR01008662">
    <property type="protein sequence ID" value="GBN35208.1"/>
    <property type="molecule type" value="Genomic_DNA"/>
</dbReference>
<evidence type="ECO:0000256" key="1">
    <source>
        <dbReference type="SAM" id="MobiDB-lite"/>
    </source>
</evidence>